<accession>A0A5S6Q7Y2</accession>
<dbReference type="STRING" id="70415.A0A5S6Q7Y2"/>
<proteinExistence type="inferred from homology"/>
<comment type="subcellular location">
    <subcellularLocation>
        <location evidence="1">Membrane</location>
        <topology evidence="1">Multi-pass membrane protein</topology>
    </subcellularLocation>
</comment>
<comment type="domain">
    <text evidence="7">The DHHC domain is required for palmitoyltransferase activity.</text>
</comment>
<feature type="domain" description="Palmitoyltransferase DHHC" evidence="8">
    <location>
        <begin position="119"/>
        <end position="258"/>
    </location>
</feature>
<comment type="similarity">
    <text evidence="7">Belongs to the DHHC palmitoyltransferase family.</text>
</comment>
<evidence type="ECO:0000256" key="7">
    <source>
        <dbReference type="RuleBase" id="RU079119"/>
    </source>
</evidence>
<reference evidence="10" key="1">
    <citation type="submission" date="2019-12" db="UniProtKB">
        <authorList>
            <consortium name="WormBaseParasite"/>
        </authorList>
    </citation>
    <scope>IDENTIFICATION</scope>
</reference>
<evidence type="ECO:0000256" key="3">
    <source>
        <dbReference type="ARBA" id="ARBA00022692"/>
    </source>
</evidence>
<dbReference type="WBParaSite" id="TMUE_1000003235.1">
    <property type="protein sequence ID" value="TMUE_1000003235.1"/>
    <property type="gene ID" value="WBGene00292654"/>
</dbReference>
<keyword evidence="3 7" id="KW-0812">Transmembrane</keyword>
<dbReference type="InterPro" id="IPR001594">
    <property type="entry name" value="Palmitoyltrfase_DHHC"/>
</dbReference>
<comment type="catalytic activity">
    <reaction evidence="7">
        <text>L-cysteinyl-[protein] + hexadecanoyl-CoA = S-hexadecanoyl-L-cysteinyl-[protein] + CoA</text>
        <dbReference type="Rhea" id="RHEA:36683"/>
        <dbReference type="Rhea" id="RHEA-COMP:10131"/>
        <dbReference type="Rhea" id="RHEA-COMP:11032"/>
        <dbReference type="ChEBI" id="CHEBI:29950"/>
        <dbReference type="ChEBI" id="CHEBI:57287"/>
        <dbReference type="ChEBI" id="CHEBI:57379"/>
        <dbReference type="ChEBI" id="CHEBI:74151"/>
        <dbReference type="EC" id="2.3.1.225"/>
    </reaction>
</comment>
<name>A0A5S6Q7Y2_TRIMR</name>
<evidence type="ECO:0000256" key="5">
    <source>
        <dbReference type="ARBA" id="ARBA00023136"/>
    </source>
</evidence>
<dbReference type="GO" id="GO:0016020">
    <property type="term" value="C:membrane"/>
    <property type="evidence" value="ECO:0007669"/>
    <property type="project" value="UniProtKB-SubCell"/>
</dbReference>
<feature type="transmembrane region" description="Helical" evidence="7">
    <location>
        <begin position="226"/>
        <end position="248"/>
    </location>
</feature>
<keyword evidence="2 7" id="KW-0808">Transferase</keyword>
<evidence type="ECO:0000256" key="6">
    <source>
        <dbReference type="ARBA" id="ARBA00023315"/>
    </source>
</evidence>
<dbReference type="InterPro" id="IPR039859">
    <property type="entry name" value="PFA4/ZDH16/20/ERF2-like"/>
</dbReference>
<dbReference type="EC" id="2.3.1.225" evidence="7"/>
<evidence type="ECO:0000259" key="8">
    <source>
        <dbReference type="Pfam" id="PF01529"/>
    </source>
</evidence>
<feature type="transmembrane region" description="Helical" evidence="7">
    <location>
        <begin position="166"/>
        <end position="185"/>
    </location>
</feature>
<evidence type="ECO:0000256" key="1">
    <source>
        <dbReference type="ARBA" id="ARBA00004141"/>
    </source>
</evidence>
<evidence type="ECO:0000313" key="9">
    <source>
        <dbReference type="Proteomes" id="UP000046395"/>
    </source>
</evidence>
<keyword evidence="9" id="KW-1185">Reference proteome</keyword>
<keyword evidence="4 7" id="KW-1133">Transmembrane helix</keyword>
<dbReference type="PROSITE" id="PS50216">
    <property type="entry name" value="DHHC"/>
    <property type="match status" value="1"/>
</dbReference>
<keyword evidence="6 7" id="KW-0012">Acyltransferase</keyword>
<feature type="transmembrane region" description="Helical" evidence="7">
    <location>
        <begin position="197"/>
        <end position="214"/>
    </location>
</feature>
<evidence type="ECO:0000313" key="10">
    <source>
        <dbReference type="WBParaSite" id="TMUE_1000003235.1"/>
    </source>
</evidence>
<dbReference type="Pfam" id="PF01529">
    <property type="entry name" value="DHHC"/>
    <property type="match status" value="1"/>
</dbReference>
<keyword evidence="5 7" id="KW-0472">Membrane</keyword>
<sequence length="329" mass="38355">MGELHSFKKYLMLKCSFLVYLFGVCYCLFVVVLLTGTNVFHICEKLYGRGNFKKTTIFAAMVVLEVIVNLAMFTWRSKYNRLDYLVNWTKLGCSAPTYSNDSDATTDSDSDPNSDADFPTKYCAHCKFRVPLICHHCPLCNYCVFKKDHHCFFLGGCIGFGNQRHFIVFLFWSMLGSAYALLLAIRFVTVIYKSKLMFGWTRYILPVYILVIIYEHECPKDELLCTLYVTVVMCATFASAWFFFYQWLMVCRGESTMGFFHLKDLFPDNGNPSVSQRIQQVFGPYWVLNFLVPLPYRNQLNQSYARSMENYYSMLVSRRQEVPTNLKLH</sequence>
<feature type="transmembrane region" description="Helical" evidence="7">
    <location>
        <begin position="55"/>
        <end position="75"/>
    </location>
</feature>
<dbReference type="GO" id="GO:0019706">
    <property type="term" value="F:protein-cysteine S-palmitoyltransferase activity"/>
    <property type="evidence" value="ECO:0007669"/>
    <property type="project" value="UniProtKB-EC"/>
</dbReference>
<protein>
    <recommendedName>
        <fullName evidence="7">Palmitoyltransferase</fullName>
        <ecNumber evidence="7">2.3.1.225</ecNumber>
    </recommendedName>
</protein>
<organism evidence="9 10">
    <name type="scientific">Trichuris muris</name>
    <name type="common">Mouse whipworm</name>
    <dbReference type="NCBI Taxonomy" id="70415"/>
    <lineage>
        <taxon>Eukaryota</taxon>
        <taxon>Metazoa</taxon>
        <taxon>Ecdysozoa</taxon>
        <taxon>Nematoda</taxon>
        <taxon>Enoplea</taxon>
        <taxon>Dorylaimia</taxon>
        <taxon>Trichinellida</taxon>
        <taxon>Trichuridae</taxon>
        <taxon>Trichuris</taxon>
    </lineage>
</organism>
<dbReference type="PANTHER" id="PTHR12246">
    <property type="entry name" value="PALMITOYLTRANSFERASE ZDHHC16"/>
    <property type="match status" value="1"/>
</dbReference>
<evidence type="ECO:0000256" key="2">
    <source>
        <dbReference type="ARBA" id="ARBA00022679"/>
    </source>
</evidence>
<dbReference type="AlphaFoldDB" id="A0A5S6Q7Y2"/>
<feature type="transmembrane region" description="Helical" evidence="7">
    <location>
        <begin position="20"/>
        <end position="43"/>
    </location>
</feature>
<dbReference type="Proteomes" id="UP000046395">
    <property type="component" value="Unassembled WGS sequence"/>
</dbReference>
<evidence type="ECO:0000256" key="4">
    <source>
        <dbReference type="ARBA" id="ARBA00022989"/>
    </source>
</evidence>